<accession>A0A9P5Z8C8</accession>
<name>A0A9P5Z8C8_9AGAR</name>
<sequence length="714" mass="80555">MSSAATDPLITAPNHPARDRVDQSLQTASLNAHDLALLNALQEFIRVVPLLRTTSPLRDDTGQSLLGSEAVKLISALRDFVSNDVGTTQSETKPPTVEVELVDKHDADDRSDEADYLKMAENERSPIDIADSDDDDGEENTSSASSIILAEEGGDSDIESIERQQEGILTRVGMISQTFNNRKDQFPSERPSYTFEEKLLGALREHVFNKMPIRLLSFEKHGSSLQIMLLERGAVFGRLQTKMRATLDKYFGHRDLSAVATKADESFITWLIDKDVTYAILSHTWLRSAPGEVTYGDWFKGHFDDNDPGYQKLVNFCIIAWRDHKLTFGWMDTICINKESSSELDESIRSMYNWYERAGVCIVYLADTEKLSDISIDRWFTRGWTLQEMLSPKLLKFYNSNWDQFMPDSNNDKWCADGSEIMEQIKRATTISREELNDLDKLSLSRRMQLAATREVTREEDTAYSLMGIFSVSISTAYGEGGETAFLRLLREILGSHSDRIFDLFNWAGPDRASSASTILPTRPQQYLHRSSTIMLQKYDMRPVEPLALTHMGVRIAVVLMPGLSIDDTISHFEPIGDYGAVVNISPTTRRIPSAYHLLDTSVSGHDSSDDEHPMRHQYTFAVFNVQHSTQGVFIPQTCIAILLRCDEDAGNVTSMGKFMRIDTHIPVVFEMLKRNSAQKDEITNGYMVPAEGGIYLSADELPRHGMQLISKYL</sequence>
<evidence type="ECO:0000259" key="2">
    <source>
        <dbReference type="Pfam" id="PF06985"/>
    </source>
</evidence>
<dbReference type="InterPro" id="IPR010730">
    <property type="entry name" value="HET"/>
</dbReference>
<evidence type="ECO:0000256" key="1">
    <source>
        <dbReference type="SAM" id="MobiDB-lite"/>
    </source>
</evidence>
<proteinExistence type="predicted"/>
<dbReference type="Pfam" id="PF06985">
    <property type="entry name" value="HET"/>
    <property type="match status" value="1"/>
</dbReference>
<dbReference type="PANTHER" id="PTHR10622:SF10">
    <property type="entry name" value="HET DOMAIN-CONTAINING PROTEIN"/>
    <property type="match status" value="1"/>
</dbReference>
<organism evidence="3 4">
    <name type="scientific">Pholiota conissans</name>
    <dbReference type="NCBI Taxonomy" id="109636"/>
    <lineage>
        <taxon>Eukaryota</taxon>
        <taxon>Fungi</taxon>
        <taxon>Dikarya</taxon>
        <taxon>Basidiomycota</taxon>
        <taxon>Agaricomycotina</taxon>
        <taxon>Agaricomycetes</taxon>
        <taxon>Agaricomycetidae</taxon>
        <taxon>Agaricales</taxon>
        <taxon>Agaricineae</taxon>
        <taxon>Strophariaceae</taxon>
        <taxon>Pholiota</taxon>
    </lineage>
</organism>
<dbReference type="EMBL" id="MU155170">
    <property type="protein sequence ID" value="KAF9482060.1"/>
    <property type="molecule type" value="Genomic_DNA"/>
</dbReference>
<gene>
    <name evidence="3" type="ORF">BDN70DRAFT_853982</name>
</gene>
<feature type="compositionally biased region" description="Acidic residues" evidence="1">
    <location>
        <begin position="130"/>
        <end position="139"/>
    </location>
</feature>
<dbReference type="AlphaFoldDB" id="A0A9P5Z8C8"/>
<reference evidence="3" key="1">
    <citation type="submission" date="2020-11" db="EMBL/GenBank/DDBJ databases">
        <authorList>
            <consortium name="DOE Joint Genome Institute"/>
            <person name="Ahrendt S."/>
            <person name="Riley R."/>
            <person name="Andreopoulos W."/>
            <person name="Labutti K."/>
            <person name="Pangilinan J."/>
            <person name="Ruiz-Duenas F.J."/>
            <person name="Barrasa J.M."/>
            <person name="Sanchez-Garcia M."/>
            <person name="Camarero S."/>
            <person name="Miyauchi S."/>
            <person name="Serrano A."/>
            <person name="Linde D."/>
            <person name="Babiker R."/>
            <person name="Drula E."/>
            <person name="Ayuso-Fernandez I."/>
            <person name="Pacheco R."/>
            <person name="Padilla G."/>
            <person name="Ferreira P."/>
            <person name="Barriuso J."/>
            <person name="Kellner H."/>
            <person name="Castanera R."/>
            <person name="Alfaro M."/>
            <person name="Ramirez L."/>
            <person name="Pisabarro A.G."/>
            <person name="Kuo A."/>
            <person name="Tritt A."/>
            <person name="Lipzen A."/>
            <person name="He G."/>
            <person name="Yan M."/>
            <person name="Ng V."/>
            <person name="Cullen D."/>
            <person name="Martin F."/>
            <person name="Rosso M.-N."/>
            <person name="Henrissat B."/>
            <person name="Hibbett D."/>
            <person name="Martinez A.T."/>
            <person name="Grigoriev I.V."/>
        </authorList>
    </citation>
    <scope>NUCLEOTIDE SEQUENCE</scope>
    <source>
        <strain evidence="3">CIRM-BRFM 674</strain>
    </source>
</reference>
<keyword evidence="4" id="KW-1185">Reference proteome</keyword>
<comment type="caution">
    <text evidence="3">The sequence shown here is derived from an EMBL/GenBank/DDBJ whole genome shotgun (WGS) entry which is preliminary data.</text>
</comment>
<feature type="region of interest" description="Disordered" evidence="1">
    <location>
        <begin position="118"/>
        <end position="143"/>
    </location>
</feature>
<feature type="domain" description="Heterokaryon incompatibility" evidence="2">
    <location>
        <begin position="278"/>
        <end position="370"/>
    </location>
</feature>
<evidence type="ECO:0000313" key="4">
    <source>
        <dbReference type="Proteomes" id="UP000807469"/>
    </source>
</evidence>
<protein>
    <recommendedName>
        <fullName evidence="2">Heterokaryon incompatibility domain-containing protein</fullName>
    </recommendedName>
</protein>
<dbReference type="PANTHER" id="PTHR10622">
    <property type="entry name" value="HET DOMAIN-CONTAINING PROTEIN"/>
    <property type="match status" value="1"/>
</dbReference>
<evidence type="ECO:0000313" key="3">
    <source>
        <dbReference type="EMBL" id="KAF9482060.1"/>
    </source>
</evidence>
<dbReference type="Proteomes" id="UP000807469">
    <property type="component" value="Unassembled WGS sequence"/>
</dbReference>